<reference evidence="2" key="2">
    <citation type="submission" date="2025-08" db="UniProtKB">
        <authorList>
            <consortium name="RefSeq"/>
        </authorList>
    </citation>
    <scope>IDENTIFICATION</scope>
    <source>
        <strain evidence="2">S238N-H82</strain>
        <tissue evidence="2">Testes</tissue>
    </source>
</reference>
<dbReference type="RefSeq" id="XP_035675715.1">
    <property type="nucleotide sequence ID" value="XM_035819822.1"/>
</dbReference>
<keyword evidence="1" id="KW-1185">Reference proteome</keyword>
<dbReference type="AlphaFoldDB" id="A0A9J7L591"/>
<dbReference type="OrthoDB" id="3143730at2759"/>
<dbReference type="OMA" id="PLMIVRE"/>
<sequence length="453" mass="50813">MAILDPFYELETTQVFGLYVGVEDAFQGKFQTNTVMDIWTRCKNCGVYQGRSGYYSSVLTDVTWMEEQTGSRFINELRYYQQDNSIMNIKFTLDIFQKIPTRPGFALGRVIGTISAVDGSLGLLPEFNRMLWGQGPKWLSPDQNSTTITKDYNNAPFYVDNKNKKVIVDLSNSLQTDPVGNFIDRQNLFLVILQNISALTMVGGKITDCSILLDQRCNNLGRIPYTESGFLVDDAGIATFCLSPLTHRNPLMIVREEEPLCQYCPRQCTPILVEHLHGLYVGPAEDRLFRIPQPQTEMMRSDEEDAGGEDKDGKACWSLTVFAAKFGEPKAGVPLSVQPYHIPNVTTGEPADAIEINAGDCRGNGKAATNAYGIGAFHFKTDGEGLDCSRRPPNREHLLGQLYVYNVTLSNDISFPPDLLTSTHLYCKVDKKANYTWDDIYPILKLYDNFSQS</sequence>
<dbReference type="GeneID" id="118415316"/>
<accession>A0A9J7L591</accession>
<dbReference type="Proteomes" id="UP000001554">
    <property type="component" value="Chromosome 5"/>
</dbReference>
<gene>
    <name evidence="2" type="primary">LOC118415316</name>
</gene>
<dbReference type="KEGG" id="bfo:118415316"/>
<evidence type="ECO:0000313" key="1">
    <source>
        <dbReference type="Proteomes" id="UP000001554"/>
    </source>
</evidence>
<name>A0A9J7L591_BRAFL</name>
<protein>
    <submittedName>
        <fullName evidence="2">Uncharacterized protein LOC118415316</fullName>
    </submittedName>
</protein>
<evidence type="ECO:0000313" key="2">
    <source>
        <dbReference type="RefSeq" id="XP_035675715.1"/>
    </source>
</evidence>
<reference evidence="1" key="1">
    <citation type="journal article" date="2020" name="Nat. Ecol. Evol.">
        <title>Deeply conserved synteny resolves early events in vertebrate evolution.</title>
        <authorList>
            <person name="Simakov O."/>
            <person name="Marletaz F."/>
            <person name="Yue J.X."/>
            <person name="O'Connell B."/>
            <person name="Jenkins J."/>
            <person name="Brandt A."/>
            <person name="Calef R."/>
            <person name="Tung C.H."/>
            <person name="Huang T.K."/>
            <person name="Schmutz J."/>
            <person name="Satoh N."/>
            <person name="Yu J.K."/>
            <person name="Putnam N.H."/>
            <person name="Green R.E."/>
            <person name="Rokhsar D.S."/>
        </authorList>
    </citation>
    <scope>NUCLEOTIDE SEQUENCE [LARGE SCALE GENOMIC DNA]</scope>
    <source>
        <strain evidence="1">S238N-H82</strain>
    </source>
</reference>
<organism evidence="1 2">
    <name type="scientific">Branchiostoma floridae</name>
    <name type="common">Florida lancelet</name>
    <name type="synonym">Amphioxus</name>
    <dbReference type="NCBI Taxonomy" id="7739"/>
    <lineage>
        <taxon>Eukaryota</taxon>
        <taxon>Metazoa</taxon>
        <taxon>Chordata</taxon>
        <taxon>Cephalochordata</taxon>
        <taxon>Leptocardii</taxon>
        <taxon>Amphioxiformes</taxon>
        <taxon>Branchiostomatidae</taxon>
        <taxon>Branchiostoma</taxon>
    </lineage>
</organism>
<proteinExistence type="predicted"/>